<dbReference type="Pfam" id="PF02667">
    <property type="entry name" value="SCFA_trans"/>
    <property type="match status" value="1"/>
</dbReference>
<evidence type="ECO:0000256" key="1">
    <source>
        <dbReference type="SAM" id="Phobius"/>
    </source>
</evidence>
<feature type="transmembrane region" description="Helical" evidence="1">
    <location>
        <begin position="14"/>
        <end position="35"/>
    </location>
</feature>
<keyword evidence="3" id="KW-1185">Reference proteome</keyword>
<organism evidence="2 3">
    <name type="scientific">Bacillus clarus</name>
    <dbReference type="NCBI Taxonomy" id="2338372"/>
    <lineage>
        <taxon>Bacteria</taxon>
        <taxon>Bacillati</taxon>
        <taxon>Bacillota</taxon>
        <taxon>Bacilli</taxon>
        <taxon>Bacillales</taxon>
        <taxon>Bacillaceae</taxon>
        <taxon>Bacillus</taxon>
        <taxon>Bacillus cereus group</taxon>
    </lineage>
</organism>
<reference evidence="2 3" key="1">
    <citation type="submission" date="2018-08" db="EMBL/GenBank/DDBJ databases">
        <title>Bacillus clarus sp. nov. strain PS00077A.</title>
        <authorList>
            <person name="Mendez Acevedo M."/>
            <person name="Carroll L."/>
            <person name="Mukherjee M."/>
            <person name="Wiedmann M."/>
            <person name="Kovac J."/>
        </authorList>
    </citation>
    <scope>NUCLEOTIDE SEQUENCE [LARGE SCALE GENOMIC DNA]</scope>
    <source>
        <strain evidence="2 3">PS00077A</strain>
    </source>
</reference>
<keyword evidence="1" id="KW-1133">Transmembrane helix</keyword>
<name>A0ABX9KPW7_9BACI</name>
<sequence length="44" mass="4894">MLALAIAGLGAQDIMGFCVIHLLYAGVIIIMFYNYNQSKKLVLY</sequence>
<dbReference type="EMBL" id="QVOD01000044">
    <property type="protein sequence ID" value="RFT63584.1"/>
    <property type="molecule type" value="Genomic_DNA"/>
</dbReference>
<accession>A0ABX9KPW7</accession>
<keyword evidence="1" id="KW-0812">Transmembrane</keyword>
<comment type="caution">
    <text evidence="2">The sequence shown here is derived from an EMBL/GenBank/DDBJ whole genome shotgun (WGS) entry which is preliminary data.</text>
</comment>
<evidence type="ECO:0000313" key="3">
    <source>
        <dbReference type="Proteomes" id="UP000264294"/>
    </source>
</evidence>
<keyword evidence="1" id="KW-0472">Membrane</keyword>
<protein>
    <submittedName>
        <fullName evidence="2">Uncharacterized protein</fullName>
    </submittedName>
</protein>
<dbReference type="Proteomes" id="UP000264294">
    <property type="component" value="Unassembled WGS sequence"/>
</dbReference>
<proteinExistence type="predicted"/>
<evidence type="ECO:0000313" key="2">
    <source>
        <dbReference type="EMBL" id="RFT63584.1"/>
    </source>
</evidence>
<dbReference type="InterPro" id="IPR006160">
    <property type="entry name" value="SCFA_transpt_AtoE"/>
</dbReference>
<gene>
    <name evidence="2" type="ORF">D0U04_24265</name>
</gene>